<dbReference type="RefSeq" id="WP_163726720.1">
    <property type="nucleotide sequence ID" value="NZ_AP022601.1"/>
</dbReference>
<feature type="transmembrane region" description="Helical" evidence="1">
    <location>
        <begin position="355"/>
        <end position="379"/>
    </location>
</feature>
<feature type="transmembrane region" description="Helical" evidence="1">
    <location>
        <begin position="400"/>
        <end position="427"/>
    </location>
</feature>
<accession>A0A9W4FDU8</accession>
<evidence type="ECO:0000313" key="3">
    <source>
        <dbReference type="Proteomes" id="UP000465785"/>
    </source>
</evidence>
<dbReference type="Proteomes" id="UP000465785">
    <property type="component" value="Chromosome"/>
</dbReference>
<keyword evidence="1" id="KW-0812">Transmembrane</keyword>
<feature type="transmembrane region" description="Helical" evidence="1">
    <location>
        <begin position="247"/>
        <end position="268"/>
    </location>
</feature>
<reference evidence="2 3" key="1">
    <citation type="journal article" date="2019" name="Emerg. Microbes Infect.">
        <title>Comprehensive subspecies identification of 175 nontuberculous mycobacteria species based on 7547 genomic profiles.</title>
        <authorList>
            <person name="Matsumoto Y."/>
            <person name="Kinjo T."/>
            <person name="Motooka D."/>
            <person name="Nabeya D."/>
            <person name="Jung N."/>
            <person name="Uechi K."/>
            <person name="Horii T."/>
            <person name="Iida T."/>
            <person name="Fujita J."/>
            <person name="Nakamura S."/>
        </authorList>
    </citation>
    <scope>NUCLEOTIDE SEQUENCE [LARGE SCALE GENOMIC DNA]</scope>
    <source>
        <strain evidence="2 3">JCM 6399</strain>
    </source>
</reference>
<name>A0A9W4FDU8_9MYCO</name>
<evidence type="ECO:0000256" key="1">
    <source>
        <dbReference type="SAM" id="Phobius"/>
    </source>
</evidence>
<feature type="transmembrane region" description="Helical" evidence="1">
    <location>
        <begin position="468"/>
        <end position="486"/>
    </location>
</feature>
<feature type="transmembrane region" description="Helical" evidence="1">
    <location>
        <begin position="203"/>
        <end position="227"/>
    </location>
</feature>
<feature type="transmembrane region" description="Helical" evidence="1">
    <location>
        <begin position="32"/>
        <end position="51"/>
    </location>
</feature>
<organism evidence="2 3">
    <name type="scientific">Mycobacterium gallinarum</name>
    <dbReference type="NCBI Taxonomy" id="39689"/>
    <lineage>
        <taxon>Bacteria</taxon>
        <taxon>Bacillati</taxon>
        <taxon>Actinomycetota</taxon>
        <taxon>Actinomycetes</taxon>
        <taxon>Mycobacteriales</taxon>
        <taxon>Mycobacteriaceae</taxon>
        <taxon>Mycobacterium</taxon>
    </lineage>
</organism>
<proteinExistence type="predicted"/>
<feature type="transmembrane region" description="Helical" evidence="1">
    <location>
        <begin position="169"/>
        <end position="191"/>
    </location>
</feature>
<keyword evidence="1" id="KW-1133">Transmembrane helix</keyword>
<dbReference type="AlphaFoldDB" id="A0A9W4FDU8"/>
<dbReference type="EMBL" id="AP022601">
    <property type="protein sequence ID" value="BBY91269.1"/>
    <property type="molecule type" value="Genomic_DNA"/>
</dbReference>
<sequence length="542" mass="55636">MAATLAARHALARRVPAGRAVTRLAARQVRRGTLLVAAVCAGMSTLVAAQYQSTFRGELSQSALRALAENPAIRVLFGAPVALDDPGGFTVWRTGTPVLVLAGVWIMLTAVRITRGEEDAGRWDLLLSGPIRTVEVVRRYLIALTGSATVISAGVGLGLMAAGTDAFGAILYAACVLGVTLTFASVGLVAAQVMPNRQSAVGLSVGFLGAALLVRMLSDGVAAFAWSAWLSPFGLVARVAPYAENRIAPLLVLACYPVAFAVGATHAASRRDVGTGLLTLSTRRPPRTSLLGSINGFAARRALRPTVGWAAGIGAYFLIIGAVIASILDFFEQNPRFAELAAAAGFAGLNSAEGFAAALFSLMTIATGLYCVTRLAAFVGDERARRWTVLFASPLSRERLLGTEIAVTAVGLVSLHLVAAAAMWSGAALTGAPLRIGDALAGALNTAPVGWLALGAAALAVGWLPSTVGAIGALPVVGGFLLNVIADSMQAPAWVLDISPYVHIAAVPSVSPDIPATIAFLVVGGALTGLGIAGYRLRDLTS</sequence>
<feature type="transmembrane region" description="Helical" evidence="1">
    <location>
        <begin position="307"/>
        <end position="328"/>
    </location>
</feature>
<evidence type="ECO:0000313" key="2">
    <source>
        <dbReference type="EMBL" id="BBY91269.1"/>
    </source>
</evidence>
<feature type="transmembrane region" description="Helical" evidence="1">
    <location>
        <begin position="518"/>
        <end position="537"/>
    </location>
</feature>
<feature type="transmembrane region" description="Helical" evidence="1">
    <location>
        <begin position="439"/>
        <end position="461"/>
    </location>
</feature>
<feature type="transmembrane region" description="Helical" evidence="1">
    <location>
        <begin position="140"/>
        <end position="163"/>
    </location>
</feature>
<dbReference type="KEGG" id="mgau:MGALJ_09380"/>
<keyword evidence="3" id="KW-1185">Reference proteome</keyword>
<feature type="transmembrane region" description="Helical" evidence="1">
    <location>
        <begin position="94"/>
        <end position="113"/>
    </location>
</feature>
<gene>
    <name evidence="2" type="ORF">MGALJ_09380</name>
</gene>
<protein>
    <submittedName>
        <fullName evidence="2">ABC transporter permease</fullName>
    </submittedName>
</protein>
<keyword evidence="1" id="KW-0472">Membrane</keyword>